<dbReference type="AlphaFoldDB" id="A0A1F5NA25"/>
<dbReference type="GO" id="GO:0016787">
    <property type="term" value="F:hydrolase activity"/>
    <property type="evidence" value="ECO:0007669"/>
    <property type="project" value="UniProtKB-KW"/>
</dbReference>
<evidence type="ECO:0000313" key="3">
    <source>
        <dbReference type="Proteomes" id="UP000177610"/>
    </source>
</evidence>
<dbReference type="InterPro" id="IPR005754">
    <property type="entry name" value="Sortase"/>
</dbReference>
<reference evidence="2 3" key="1">
    <citation type="journal article" date="2016" name="Nat. Commun.">
        <title>Thousands of microbial genomes shed light on interconnected biogeochemical processes in an aquifer system.</title>
        <authorList>
            <person name="Anantharaman K."/>
            <person name="Brown C.T."/>
            <person name="Hug L.A."/>
            <person name="Sharon I."/>
            <person name="Castelle C.J."/>
            <person name="Probst A.J."/>
            <person name="Thomas B.C."/>
            <person name="Singh A."/>
            <person name="Wilkins M.J."/>
            <person name="Karaoz U."/>
            <person name="Brodie E.L."/>
            <person name="Williams K.H."/>
            <person name="Hubbard S.S."/>
            <person name="Banfield J.F."/>
        </authorList>
    </citation>
    <scope>NUCLEOTIDE SEQUENCE [LARGE SCALE GENOMIC DNA]</scope>
</reference>
<evidence type="ECO:0008006" key="4">
    <source>
        <dbReference type="Google" id="ProtNLM"/>
    </source>
</evidence>
<keyword evidence="1" id="KW-0378">Hydrolase</keyword>
<dbReference type="Proteomes" id="UP000177610">
    <property type="component" value="Unassembled WGS sequence"/>
</dbReference>
<proteinExistence type="predicted"/>
<dbReference type="InterPro" id="IPR023365">
    <property type="entry name" value="Sortase_dom-sf"/>
</dbReference>
<accession>A0A1F5NA25</accession>
<evidence type="ECO:0000256" key="1">
    <source>
        <dbReference type="ARBA" id="ARBA00022801"/>
    </source>
</evidence>
<gene>
    <name evidence="2" type="ORF">A2717_02715</name>
</gene>
<dbReference type="NCBIfam" id="TIGR01076">
    <property type="entry name" value="sortase_fam"/>
    <property type="match status" value="1"/>
</dbReference>
<comment type="caution">
    <text evidence="2">The sequence shown here is derived from an EMBL/GenBank/DDBJ whole genome shotgun (WGS) entry which is preliminary data.</text>
</comment>
<evidence type="ECO:0000313" key="2">
    <source>
        <dbReference type="EMBL" id="OGE74422.1"/>
    </source>
</evidence>
<dbReference type="SUPFAM" id="SSF63817">
    <property type="entry name" value="Sortase"/>
    <property type="match status" value="1"/>
</dbReference>
<dbReference type="Pfam" id="PF04203">
    <property type="entry name" value="Sortase"/>
    <property type="match status" value="1"/>
</dbReference>
<organism evidence="2 3">
    <name type="scientific">Candidatus Doudnabacteria bacterium RIFCSPHIGHO2_01_FULL_41_86</name>
    <dbReference type="NCBI Taxonomy" id="1817821"/>
    <lineage>
        <taxon>Bacteria</taxon>
        <taxon>Candidatus Doudnaibacteriota</taxon>
    </lineage>
</organism>
<dbReference type="EMBL" id="MFEH01000001">
    <property type="protein sequence ID" value="OGE74422.1"/>
    <property type="molecule type" value="Genomic_DNA"/>
</dbReference>
<dbReference type="STRING" id="1817821.A2717_02715"/>
<sequence>MIKYIFKVLFLLVAIIVVLNWDYVYKNIDYVFFGKIENTPNEPTDENLVEPNLLVIDSLAVKAPIIYATDNDEKKFQEDLRKGVVHFPDTAVPGESGNVYIFGHSSDYLWSKGDYKTVFATLPNIDIGAKIIISDHAGRGYTYEVKEKKVVDAKDLSVLQQDESKYLLTLQTSYPIGTAWKRYIVIAELKK</sequence>
<dbReference type="Gene3D" id="2.40.260.10">
    <property type="entry name" value="Sortase"/>
    <property type="match status" value="1"/>
</dbReference>
<name>A0A1F5NA25_9BACT</name>
<protein>
    <recommendedName>
        <fullName evidence="4">Sortase</fullName>
    </recommendedName>
</protein>